<protein>
    <submittedName>
        <fullName evidence="5">Uncharacterized protein</fullName>
    </submittedName>
</protein>
<accession>A0A9P7AAE2</accession>
<dbReference type="Pfam" id="PF04479">
    <property type="entry name" value="RTA1"/>
    <property type="match status" value="1"/>
</dbReference>
<evidence type="ECO:0000313" key="5">
    <source>
        <dbReference type="EMBL" id="KAG1785464.1"/>
    </source>
</evidence>
<dbReference type="RefSeq" id="XP_041152947.1">
    <property type="nucleotide sequence ID" value="XM_041308187.1"/>
</dbReference>
<dbReference type="PANTHER" id="PTHR31465">
    <property type="entry name" value="PROTEIN RTA1-RELATED"/>
    <property type="match status" value="1"/>
</dbReference>
<gene>
    <name evidence="5" type="ORF">HD556DRAFT_1458523</name>
</gene>
<name>A0A9P7AAE2_9AGAM</name>
<dbReference type="PANTHER" id="PTHR31465:SF11">
    <property type="entry name" value="DOMAIN PROTEIN, PUTATIVE (AFU_ORTHOLOGUE AFUA_3G10770)-RELATED"/>
    <property type="match status" value="1"/>
</dbReference>
<keyword evidence="2" id="KW-0812">Transmembrane</keyword>
<keyword evidence="3" id="KW-1133">Transmembrane helix</keyword>
<dbReference type="Proteomes" id="UP000719766">
    <property type="component" value="Unassembled WGS sequence"/>
</dbReference>
<proteinExistence type="predicted"/>
<evidence type="ECO:0000313" key="6">
    <source>
        <dbReference type="Proteomes" id="UP000719766"/>
    </source>
</evidence>
<dbReference type="InterPro" id="IPR007568">
    <property type="entry name" value="RTA1"/>
</dbReference>
<evidence type="ECO:0000256" key="3">
    <source>
        <dbReference type="ARBA" id="ARBA00022989"/>
    </source>
</evidence>
<comment type="caution">
    <text evidence="5">The sequence shown here is derived from an EMBL/GenBank/DDBJ whole genome shotgun (WGS) entry which is preliminary data.</text>
</comment>
<keyword evidence="4" id="KW-0472">Membrane</keyword>
<evidence type="ECO:0000256" key="1">
    <source>
        <dbReference type="ARBA" id="ARBA00004141"/>
    </source>
</evidence>
<evidence type="ECO:0000256" key="4">
    <source>
        <dbReference type="ARBA" id="ARBA00023136"/>
    </source>
</evidence>
<evidence type="ECO:0000256" key="2">
    <source>
        <dbReference type="ARBA" id="ARBA00022692"/>
    </source>
</evidence>
<dbReference type="OrthoDB" id="2677703at2759"/>
<sequence length="166" mass="17541">MVGALAVFTLSRTESPSALAHSWCPAIFAHSRCPAIHYGSADTRPPGSDIICLIVEAVGAASAAHAANTKTSASTSANIMPGGLPARLLWCSTYPVISRYRVLKSVLTSGYRTVELANGWAGPAIATEGYFDWLDGGAVTLVIYILYLLHPGVLMKKDDPMAHALQ</sequence>
<comment type="subcellular location">
    <subcellularLocation>
        <location evidence="1">Membrane</location>
        <topology evidence="1">Multi-pass membrane protein</topology>
    </subcellularLocation>
</comment>
<dbReference type="GeneID" id="64601951"/>
<dbReference type="GO" id="GO:0005886">
    <property type="term" value="C:plasma membrane"/>
    <property type="evidence" value="ECO:0007669"/>
    <property type="project" value="TreeGrafter"/>
</dbReference>
<dbReference type="AlphaFoldDB" id="A0A9P7AAE2"/>
<reference evidence="5" key="1">
    <citation type="journal article" date="2020" name="New Phytol.">
        <title>Comparative genomics reveals dynamic genome evolution in host specialist ectomycorrhizal fungi.</title>
        <authorList>
            <person name="Lofgren L.A."/>
            <person name="Nguyen N.H."/>
            <person name="Vilgalys R."/>
            <person name="Ruytinx J."/>
            <person name="Liao H.L."/>
            <person name="Branco S."/>
            <person name="Kuo A."/>
            <person name="LaButti K."/>
            <person name="Lipzen A."/>
            <person name="Andreopoulos W."/>
            <person name="Pangilinan J."/>
            <person name="Riley R."/>
            <person name="Hundley H."/>
            <person name="Na H."/>
            <person name="Barry K."/>
            <person name="Grigoriev I.V."/>
            <person name="Stajich J.E."/>
            <person name="Kennedy P.G."/>
        </authorList>
    </citation>
    <scope>NUCLEOTIDE SEQUENCE</scope>
    <source>
        <strain evidence="5">S12</strain>
    </source>
</reference>
<keyword evidence="6" id="KW-1185">Reference proteome</keyword>
<organism evidence="5 6">
    <name type="scientific">Suillus plorans</name>
    <dbReference type="NCBI Taxonomy" id="116603"/>
    <lineage>
        <taxon>Eukaryota</taxon>
        <taxon>Fungi</taxon>
        <taxon>Dikarya</taxon>
        <taxon>Basidiomycota</taxon>
        <taxon>Agaricomycotina</taxon>
        <taxon>Agaricomycetes</taxon>
        <taxon>Agaricomycetidae</taxon>
        <taxon>Boletales</taxon>
        <taxon>Suillineae</taxon>
        <taxon>Suillaceae</taxon>
        <taxon>Suillus</taxon>
    </lineage>
</organism>
<dbReference type="GO" id="GO:0000324">
    <property type="term" value="C:fungal-type vacuole"/>
    <property type="evidence" value="ECO:0007669"/>
    <property type="project" value="TreeGrafter"/>
</dbReference>
<dbReference type="EMBL" id="JABBWE010000110">
    <property type="protein sequence ID" value="KAG1785464.1"/>
    <property type="molecule type" value="Genomic_DNA"/>
</dbReference>